<name>A0A445HFT2_GLYSO</name>
<evidence type="ECO:0000313" key="2">
    <source>
        <dbReference type="Proteomes" id="UP000289340"/>
    </source>
</evidence>
<accession>A0A445HFT2</accession>
<dbReference type="Proteomes" id="UP000289340">
    <property type="component" value="Chromosome 13"/>
</dbReference>
<organism evidence="1 2">
    <name type="scientific">Glycine soja</name>
    <name type="common">Wild soybean</name>
    <dbReference type="NCBI Taxonomy" id="3848"/>
    <lineage>
        <taxon>Eukaryota</taxon>
        <taxon>Viridiplantae</taxon>
        <taxon>Streptophyta</taxon>
        <taxon>Embryophyta</taxon>
        <taxon>Tracheophyta</taxon>
        <taxon>Spermatophyta</taxon>
        <taxon>Magnoliopsida</taxon>
        <taxon>eudicotyledons</taxon>
        <taxon>Gunneridae</taxon>
        <taxon>Pentapetalae</taxon>
        <taxon>rosids</taxon>
        <taxon>fabids</taxon>
        <taxon>Fabales</taxon>
        <taxon>Fabaceae</taxon>
        <taxon>Papilionoideae</taxon>
        <taxon>50 kb inversion clade</taxon>
        <taxon>NPAAA clade</taxon>
        <taxon>indigoferoid/millettioid clade</taxon>
        <taxon>Phaseoleae</taxon>
        <taxon>Glycine</taxon>
        <taxon>Glycine subgen. Soja</taxon>
    </lineage>
</organism>
<comment type="caution">
    <text evidence="1">The sequence shown here is derived from an EMBL/GenBank/DDBJ whole genome shotgun (WGS) entry which is preliminary data.</text>
</comment>
<dbReference type="AlphaFoldDB" id="A0A445HFT2"/>
<sequence>MKKTNRNNSPSFKAESSIRLGVGNLHHGSPGLRVEGQLLLLECRRIEDLVVILAVADNFHLEPTAVGICREGTKGAEKGGVGELGVEHKWI</sequence>
<dbReference type="EMBL" id="QZWG01000013">
    <property type="protein sequence ID" value="RZB72436.1"/>
    <property type="molecule type" value="Genomic_DNA"/>
</dbReference>
<gene>
    <name evidence="1" type="ORF">D0Y65_036625</name>
</gene>
<reference evidence="1 2" key="1">
    <citation type="submission" date="2018-09" db="EMBL/GenBank/DDBJ databases">
        <title>A high-quality reference genome of wild soybean provides a powerful tool to mine soybean genomes.</title>
        <authorList>
            <person name="Xie M."/>
            <person name="Chung C.Y.L."/>
            <person name="Li M.-W."/>
            <person name="Wong F.-L."/>
            <person name="Chan T.-F."/>
            <person name="Lam H.-M."/>
        </authorList>
    </citation>
    <scope>NUCLEOTIDE SEQUENCE [LARGE SCALE GENOMIC DNA]</scope>
    <source>
        <strain evidence="2">cv. W05</strain>
        <tissue evidence="1">Hypocotyl of etiolated seedlings</tissue>
    </source>
</reference>
<keyword evidence="2" id="KW-1185">Reference proteome</keyword>
<protein>
    <submittedName>
        <fullName evidence="1">Uncharacterized protein</fullName>
    </submittedName>
</protein>
<evidence type="ECO:0000313" key="1">
    <source>
        <dbReference type="EMBL" id="RZB72436.1"/>
    </source>
</evidence>
<proteinExistence type="predicted"/>